<name>A0ABV7Y097_9FLAO</name>
<evidence type="ECO:0008006" key="3">
    <source>
        <dbReference type="Google" id="ProtNLM"/>
    </source>
</evidence>
<dbReference type="Proteomes" id="UP001595735">
    <property type="component" value="Unassembled WGS sequence"/>
</dbReference>
<comment type="caution">
    <text evidence="1">The sequence shown here is derived from an EMBL/GenBank/DDBJ whole genome shotgun (WGS) entry which is preliminary data.</text>
</comment>
<keyword evidence="2" id="KW-1185">Reference proteome</keyword>
<dbReference type="RefSeq" id="WP_290299495.1">
    <property type="nucleotide sequence ID" value="NZ_JAUFQR010000001.1"/>
</dbReference>
<protein>
    <recommendedName>
        <fullName evidence="3">DUF3885 domain-containing protein</fullName>
    </recommendedName>
</protein>
<organism evidence="1 2">
    <name type="scientific">Chryseobacterium tructae</name>
    <dbReference type="NCBI Taxonomy" id="1037380"/>
    <lineage>
        <taxon>Bacteria</taxon>
        <taxon>Pseudomonadati</taxon>
        <taxon>Bacteroidota</taxon>
        <taxon>Flavobacteriia</taxon>
        <taxon>Flavobacteriales</taxon>
        <taxon>Weeksellaceae</taxon>
        <taxon>Chryseobacterium group</taxon>
        <taxon>Chryseobacterium</taxon>
    </lineage>
</organism>
<sequence>MKYYEDVNHYYLAKYLDSKDLGQFTSSWVFYDRDEEFRLAELLNIDGNVFSFLWEYGDSTLLEKIDQWKRVFRRHTIELPSDMTFRYKDYISSGKKVYLDMIETDYAVADGAFNKYSAFNIARNLTQFIVDETMHIDDLDLHFLDAIDPLIRFKNCVKMIDSKWLRAFVLNGYHHQGDLIKVFIHKKEDHFLPGISRLEHNVFENIYVANSLSW</sequence>
<gene>
    <name evidence="1" type="ORF">ACFONJ_18325</name>
</gene>
<evidence type="ECO:0000313" key="2">
    <source>
        <dbReference type="Proteomes" id="UP001595735"/>
    </source>
</evidence>
<evidence type="ECO:0000313" key="1">
    <source>
        <dbReference type="EMBL" id="MFC3757941.1"/>
    </source>
</evidence>
<proteinExistence type="predicted"/>
<dbReference type="EMBL" id="JBHRYO010000002">
    <property type="protein sequence ID" value="MFC3757941.1"/>
    <property type="molecule type" value="Genomic_DNA"/>
</dbReference>
<reference evidence="2" key="1">
    <citation type="journal article" date="2019" name="Int. J. Syst. Evol. Microbiol.">
        <title>The Global Catalogue of Microorganisms (GCM) 10K type strain sequencing project: providing services to taxonomists for standard genome sequencing and annotation.</title>
        <authorList>
            <consortium name="The Broad Institute Genomics Platform"/>
            <consortium name="The Broad Institute Genome Sequencing Center for Infectious Disease"/>
            <person name="Wu L."/>
            <person name="Ma J."/>
        </authorList>
    </citation>
    <scope>NUCLEOTIDE SEQUENCE [LARGE SCALE GENOMIC DNA]</scope>
    <source>
        <strain evidence="2">CECT 7798</strain>
    </source>
</reference>
<accession>A0ABV7Y097</accession>